<dbReference type="PROSITE" id="PS01173">
    <property type="entry name" value="LIPASE_GDXG_HIS"/>
    <property type="match status" value="1"/>
</dbReference>
<dbReference type="GO" id="GO:0016787">
    <property type="term" value="F:hydrolase activity"/>
    <property type="evidence" value="ECO:0007669"/>
    <property type="project" value="UniProtKB-KW"/>
</dbReference>
<evidence type="ECO:0000313" key="4">
    <source>
        <dbReference type="EMBL" id="ESK38781.1"/>
    </source>
</evidence>
<protein>
    <recommendedName>
        <fullName evidence="3">Alpha/beta hydrolase fold-3 domain-containing protein</fullName>
    </recommendedName>
</protein>
<accession>V2TLS8</accession>
<evidence type="ECO:0000256" key="1">
    <source>
        <dbReference type="ARBA" id="ARBA00010515"/>
    </source>
</evidence>
<evidence type="ECO:0000259" key="3">
    <source>
        <dbReference type="Pfam" id="PF07859"/>
    </source>
</evidence>
<gene>
    <name evidence="4" type="ORF">P256_01600</name>
</gene>
<dbReference type="HOGENOM" id="CLU_012494_13_1_6"/>
<dbReference type="AlphaFoldDB" id="V2TLS8"/>
<dbReference type="PANTHER" id="PTHR48081">
    <property type="entry name" value="AB HYDROLASE SUPERFAMILY PROTEIN C4A8.06C"/>
    <property type="match status" value="1"/>
</dbReference>
<keyword evidence="2" id="KW-0378">Hydrolase</keyword>
<organism evidence="4 5">
    <name type="scientific">Acinetobacter nectaris CIP 110549</name>
    <dbReference type="NCBI Taxonomy" id="1392540"/>
    <lineage>
        <taxon>Bacteria</taxon>
        <taxon>Pseudomonadati</taxon>
        <taxon>Pseudomonadota</taxon>
        <taxon>Gammaproteobacteria</taxon>
        <taxon>Moraxellales</taxon>
        <taxon>Moraxellaceae</taxon>
        <taxon>Acinetobacter</taxon>
    </lineage>
</organism>
<proteinExistence type="inferred from homology"/>
<dbReference type="PATRIC" id="fig|1392540.3.peg.1549"/>
<dbReference type="Proteomes" id="UP000023785">
    <property type="component" value="Unassembled WGS sequence"/>
</dbReference>
<dbReference type="EMBL" id="AYER01000006">
    <property type="protein sequence ID" value="ESK38781.1"/>
    <property type="molecule type" value="Genomic_DNA"/>
</dbReference>
<sequence>MQEMWKQWLVEALLKTTIRYPSQRQFSPNLNRFYINHATSVFPLHHKNLTTEKKTLAHLPIEIITPSTQKNESVIFYLHGGGFHLGSLKSHRAWLYRLAETTKTQIINVDYPLAPESPFPHSSQAIYNAYLALISSGIQAENIILAGDDSGANLALTLALRLIRQKDTVLPRAVMLFSPFLDLTLTSRSIRSNRKHDALTSIQFLQKGIGYYTANTNFEADDPRISPLYGDLTGLPPLLIQVGSKSVLLDDATRLKEMAEAVDVVVDYQLYTGMWHNFFMFNEWFDEGKQALLNSKEFIDSL</sequence>
<dbReference type="InterPro" id="IPR002168">
    <property type="entry name" value="Lipase_GDXG_HIS_AS"/>
</dbReference>
<name>V2TLS8_9GAMM</name>
<comment type="caution">
    <text evidence="4">The sequence shown here is derived from an EMBL/GenBank/DDBJ whole genome shotgun (WGS) entry which is preliminary data.</text>
</comment>
<dbReference type="InterPro" id="IPR013094">
    <property type="entry name" value="AB_hydrolase_3"/>
</dbReference>
<dbReference type="eggNOG" id="COG0657">
    <property type="taxonomic scope" value="Bacteria"/>
</dbReference>
<keyword evidence="5" id="KW-1185">Reference proteome</keyword>
<dbReference type="InterPro" id="IPR050300">
    <property type="entry name" value="GDXG_lipolytic_enzyme"/>
</dbReference>
<evidence type="ECO:0000256" key="2">
    <source>
        <dbReference type="ARBA" id="ARBA00022801"/>
    </source>
</evidence>
<dbReference type="STRING" id="1392540.P256_01600"/>
<feature type="domain" description="Alpha/beta hydrolase fold-3" evidence="3">
    <location>
        <begin position="75"/>
        <end position="279"/>
    </location>
</feature>
<comment type="similarity">
    <text evidence="1">Belongs to the 'GDXG' lipolytic enzyme family.</text>
</comment>
<evidence type="ECO:0000313" key="5">
    <source>
        <dbReference type="Proteomes" id="UP000023785"/>
    </source>
</evidence>
<dbReference type="Pfam" id="PF07859">
    <property type="entry name" value="Abhydrolase_3"/>
    <property type="match status" value="1"/>
</dbReference>
<dbReference type="PANTHER" id="PTHR48081:SF8">
    <property type="entry name" value="ALPHA_BETA HYDROLASE FOLD-3 DOMAIN-CONTAINING PROTEIN-RELATED"/>
    <property type="match status" value="1"/>
</dbReference>
<dbReference type="InterPro" id="IPR029058">
    <property type="entry name" value="AB_hydrolase_fold"/>
</dbReference>
<dbReference type="SUPFAM" id="SSF53474">
    <property type="entry name" value="alpha/beta-Hydrolases"/>
    <property type="match status" value="1"/>
</dbReference>
<reference evidence="4 5" key="1">
    <citation type="submission" date="2013-10" db="EMBL/GenBank/DDBJ databases">
        <title>The Genome Sequence of Acinetobacter nectaris CIP 110549.</title>
        <authorList>
            <consortium name="The Broad Institute Genomics Platform"/>
            <consortium name="The Broad Institute Genome Sequencing Center for Infectious Disease"/>
            <person name="Cerqueira G."/>
            <person name="Feldgarden M."/>
            <person name="Courvalin P."/>
            <person name="Grillot-Courvalin C."/>
            <person name="Clermont D."/>
            <person name="Rocha E."/>
            <person name="Yoon E.-J."/>
            <person name="Nemec A."/>
            <person name="Young S.K."/>
            <person name="Zeng Q."/>
            <person name="Gargeya S."/>
            <person name="Fitzgerald M."/>
            <person name="Abouelleil A."/>
            <person name="Alvarado L."/>
            <person name="Berlin A.M."/>
            <person name="Chapman S.B."/>
            <person name="Gainer-Dewar J."/>
            <person name="Goldberg J."/>
            <person name="Gnerre S."/>
            <person name="Griggs A."/>
            <person name="Gujja S."/>
            <person name="Hansen M."/>
            <person name="Howarth C."/>
            <person name="Imamovic A."/>
            <person name="Ireland A."/>
            <person name="Larimer J."/>
            <person name="McCowan C."/>
            <person name="Murphy C."/>
            <person name="Pearson M."/>
            <person name="Poon T.W."/>
            <person name="Priest M."/>
            <person name="Roberts A."/>
            <person name="Saif S."/>
            <person name="Shea T."/>
            <person name="Sykes S."/>
            <person name="Wortman J."/>
            <person name="Nusbaum C."/>
            <person name="Birren B."/>
        </authorList>
    </citation>
    <scope>NUCLEOTIDE SEQUENCE [LARGE SCALE GENOMIC DNA]</scope>
    <source>
        <strain evidence="4 5">CIP 110549</strain>
    </source>
</reference>
<dbReference type="Gene3D" id="3.40.50.1820">
    <property type="entry name" value="alpha/beta hydrolase"/>
    <property type="match status" value="1"/>
</dbReference>